<evidence type="ECO:0000313" key="3">
    <source>
        <dbReference type="EMBL" id="MBC8431922.1"/>
    </source>
</evidence>
<comment type="caution">
    <text evidence="3">The sequence shown here is derived from an EMBL/GenBank/DDBJ whole genome shotgun (WGS) entry which is preliminary data.</text>
</comment>
<dbReference type="AlphaFoldDB" id="A0A8J6P2F4"/>
<dbReference type="Pfam" id="PF06347">
    <property type="entry name" value="SH3_4"/>
    <property type="match status" value="2"/>
</dbReference>
<feature type="domain" description="SH3b" evidence="2">
    <location>
        <begin position="83"/>
        <end position="144"/>
    </location>
</feature>
<dbReference type="EMBL" id="JACNIG010000192">
    <property type="protein sequence ID" value="MBC8431922.1"/>
    <property type="molecule type" value="Genomic_DNA"/>
</dbReference>
<evidence type="ECO:0000256" key="1">
    <source>
        <dbReference type="SAM" id="SignalP"/>
    </source>
</evidence>
<dbReference type="Proteomes" id="UP000605201">
    <property type="component" value="Unassembled WGS sequence"/>
</dbReference>
<protein>
    <submittedName>
        <fullName evidence="3">SH3 domain-containing protein</fullName>
    </submittedName>
</protein>
<organism evidence="3 4">
    <name type="scientific">Candidatus Desulfatibia vada</name>
    <dbReference type="NCBI Taxonomy" id="2841696"/>
    <lineage>
        <taxon>Bacteria</taxon>
        <taxon>Pseudomonadati</taxon>
        <taxon>Thermodesulfobacteriota</taxon>
        <taxon>Desulfobacteria</taxon>
        <taxon>Desulfobacterales</taxon>
        <taxon>Desulfobacterales incertae sedis</taxon>
        <taxon>Candidatus Desulfatibia</taxon>
    </lineage>
</organism>
<proteinExistence type="predicted"/>
<reference evidence="3 4" key="1">
    <citation type="submission" date="2020-08" db="EMBL/GenBank/DDBJ databases">
        <title>Bridging the membrane lipid divide: bacteria of the FCB group superphylum have the potential to synthesize archaeal ether lipids.</title>
        <authorList>
            <person name="Villanueva L."/>
            <person name="Von Meijenfeldt F.A.B."/>
            <person name="Westbye A.B."/>
            <person name="Yadav S."/>
            <person name="Hopmans E.C."/>
            <person name="Dutilh B.E."/>
            <person name="Sinninghe Damste J.S."/>
        </authorList>
    </citation>
    <scope>NUCLEOTIDE SEQUENCE [LARGE SCALE GENOMIC DNA]</scope>
    <source>
        <strain evidence="3">NIOZ-UU17</strain>
    </source>
</reference>
<name>A0A8J6P2F4_9BACT</name>
<dbReference type="SMART" id="SM00287">
    <property type="entry name" value="SH3b"/>
    <property type="match status" value="2"/>
</dbReference>
<keyword evidence="1" id="KW-0732">Signal</keyword>
<dbReference type="PROSITE" id="PS51781">
    <property type="entry name" value="SH3B"/>
    <property type="match status" value="1"/>
</dbReference>
<dbReference type="PANTHER" id="PTHR34408:SF1">
    <property type="entry name" value="GLYCOSYL HYDROLASE FAMILY 19 DOMAIN-CONTAINING PROTEIN HI_1415"/>
    <property type="match status" value="1"/>
</dbReference>
<dbReference type="InterPro" id="IPR010466">
    <property type="entry name" value="DUF1058"/>
</dbReference>
<dbReference type="InterPro" id="IPR052354">
    <property type="entry name" value="Cell_Wall_Dynamics_Protein"/>
</dbReference>
<evidence type="ECO:0000313" key="4">
    <source>
        <dbReference type="Proteomes" id="UP000605201"/>
    </source>
</evidence>
<dbReference type="InterPro" id="IPR003646">
    <property type="entry name" value="SH3-like_bac-type"/>
</dbReference>
<dbReference type="Gene3D" id="2.30.30.40">
    <property type="entry name" value="SH3 Domains"/>
    <property type="match status" value="2"/>
</dbReference>
<sequence length="144" mass="16290">MKPYSYIIITLLLFVCSSTAMAERLAVAVDVANIRGGPGTKYDTLWKIGKYHPLNILKKSGSWYHFSDFEGDKGWIHRSLIQEIPAVITTNNKCNIRSGPGTGFEILFAVDKGIPFKILNRKGNWIRIEHSDGDKGWIHKSLVW</sequence>
<dbReference type="PANTHER" id="PTHR34408">
    <property type="entry name" value="FAMILY PROTEIN, PUTATIVE-RELATED"/>
    <property type="match status" value="1"/>
</dbReference>
<gene>
    <name evidence="3" type="ORF">H8D96_08370</name>
</gene>
<accession>A0A8J6P2F4</accession>
<feature type="chain" id="PRO_5035212434" evidence="1">
    <location>
        <begin position="23"/>
        <end position="144"/>
    </location>
</feature>
<evidence type="ECO:0000259" key="2">
    <source>
        <dbReference type="PROSITE" id="PS51781"/>
    </source>
</evidence>
<feature type="signal peptide" evidence="1">
    <location>
        <begin position="1"/>
        <end position="22"/>
    </location>
</feature>